<dbReference type="Gene3D" id="1.10.287.130">
    <property type="match status" value="1"/>
</dbReference>
<dbReference type="PANTHER" id="PTHR43304:SF1">
    <property type="entry name" value="PAC DOMAIN-CONTAINING PROTEIN"/>
    <property type="match status" value="1"/>
</dbReference>
<feature type="transmembrane region" description="Helical" evidence="11">
    <location>
        <begin position="183"/>
        <end position="203"/>
    </location>
</feature>
<keyword evidence="9" id="KW-0902">Two-component regulatory system</keyword>
<dbReference type="PROSITE" id="PS50885">
    <property type="entry name" value="HAMP"/>
    <property type="match status" value="1"/>
</dbReference>
<evidence type="ECO:0000256" key="8">
    <source>
        <dbReference type="ARBA" id="ARBA00022989"/>
    </source>
</evidence>
<dbReference type="SMART" id="SM00304">
    <property type="entry name" value="HAMP"/>
    <property type="match status" value="1"/>
</dbReference>
<keyword evidence="11" id="KW-0472">Membrane</keyword>
<evidence type="ECO:0000256" key="10">
    <source>
        <dbReference type="SAM" id="MobiDB-lite"/>
    </source>
</evidence>
<evidence type="ECO:0000313" key="15">
    <source>
        <dbReference type="Proteomes" id="UP000320239"/>
    </source>
</evidence>
<keyword evidence="15" id="KW-1185">Reference proteome</keyword>
<evidence type="ECO:0000256" key="2">
    <source>
        <dbReference type="ARBA" id="ARBA00004236"/>
    </source>
</evidence>
<dbReference type="Pfam" id="PF00672">
    <property type="entry name" value="HAMP"/>
    <property type="match status" value="1"/>
</dbReference>
<dbReference type="PANTHER" id="PTHR43304">
    <property type="entry name" value="PHYTOCHROME-LIKE PROTEIN CPH1"/>
    <property type="match status" value="1"/>
</dbReference>
<sequence length="525" mass="57320">MLYRADVTRTRRWTTQRYFAAVLTAMVVLILAATVVGAQALNRTSTASNRLNDRISPARTAVVQLDDALRNQDTALRGYLLSRAPQFLDLYRESVTAERAAATVLRDLLGGESQPLADLTAVEEAAARWRGTVADPAIRTRGGDVAAAFAPVRARLDTLDRRLATARQEGRAALEHTRRLRDIVFVGLVFALLLLIAAIAVLLRVAVVRPLTRLGAAVRRVSGGAFDHELSPHGPADVAELGRDVEAMRRRLVDALTVTRRARDELELREAELRRSNADLEQFAYVASHDLQEPLRKVASFCQMLQRRYGDALDDRARQYIAFAVDGATRMQRLINDLLTFSRIGRIYDDSTPVALDDILNRVQETLASGIAETGARIVRPPLPVVPGDVTLLTMLWQNLLGNAIKFRRPGTAPHVEITATATGAMWTFTVSDNGIGIDPEFADKIFVIFQRLHPRDRYGGTGIGLAICKKVVEHHGGAIELDGSYEKGARLVFTLPAGTPEPSAGTPEPSAGTPEPSAGTPEPV</sequence>
<evidence type="ECO:0000256" key="9">
    <source>
        <dbReference type="ARBA" id="ARBA00023012"/>
    </source>
</evidence>
<evidence type="ECO:0000256" key="11">
    <source>
        <dbReference type="SAM" id="Phobius"/>
    </source>
</evidence>
<evidence type="ECO:0000256" key="7">
    <source>
        <dbReference type="ARBA" id="ARBA00022777"/>
    </source>
</evidence>
<feature type="domain" description="HAMP" evidence="13">
    <location>
        <begin position="205"/>
        <end position="257"/>
    </location>
</feature>
<dbReference type="GO" id="GO:0005886">
    <property type="term" value="C:plasma membrane"/>
    <property type="evidence" value="ECO:0007669"/>
    <property type="project" value="UniProtKB-SubCell"/>
</dbReference>
<dbReference type="InterPro" id="IPR052162">
    <property type="entry name" value="Sensor_kinase/Photoreceptor"/>
</dbReference>
<dbReference type="PRINTS" id="PR00344">
    <property type="entry name" value="BCTRLSENSOR"/>
</dbReference>
<dbReference type="AlphaFoldDB" id="A0A561VLJ3"/>
<feature type="region of interest" description="Disordered" evidence="10">
    <location>
        <begin position="497"/>
        <end position="525"/>
    </location>
</feature>
<dbReference type="InterPro" id="IPR003661">
    <property type="entry name" value="HisK_dim/P_dom"/>
</dbReference>
<dbReference type="SUPFAM" id="SSF47384">
    <property type="entry name" value="Homodimeric domain of signal transducing histidine kinase"/>
    <property type="match status" value="1"/>
</dbReference>
<proteinExistence type="predicted"/>
<dbReference type="SUPFAM" id="SSF55874">
    <property type="entry name" value="ATPase domain of HSP90 chaperone/DNA topoisomerase II/histidine kinase"/>
    <property type="match status" value="1"/>
</dbReference>
<dbReference type="Gene3D" id="6.10.340.10">
    <property type="match status" value="1"/>
</dbReference>
<dbReference type="SMART" id="SM00388">
    <property type="entry name" value="HisKA"/>
    <property type="match status" value="1"/>
</dbReference>
<dbReference type="CDD" id="cd06225">
    <property type="entry name" value="HAMP"/>
    <property type="match status" value="1"/>
</dbReference>
<dbReference type="Pfam" id="PF02518">
    <property type="entry name" value="HATPase_c"/>
    <property type="match status" value="1"/>
</dbReference>
<feature type="transmembrane region" description="Helical" evidence="11">
    <location>
        <begin position="18"/>
        <end position="41"/>
    </location>
</feature>
<dbReference type="InterPro" id="IPR007891">
    <property type="entry name" value="CHASE3"/>
</dbReference>
<evidence type="ECO:0000259" key="13">
    <source>
        <dbReference type="PROSITE" id="PS50885"/>
    </source>
</evidence>
<comment type="caution">
    <text evidence="14">The sequence shown here is derived from an EMBL/GenBank/DDBJ whole genome shotgun (WGS) entry which is preliminary data.</text>
</comment>
<dbReference type="Pfam" id="PF00512">
    <property type="entry name" value="HisKA"/>
    <property type="match status" value="1"/>
</dbReference>
<protein>
    <recommendedName>
        <fullName evidence="3">histidine kinase</fullName>
        <ecNumber evidence="3">2.7.13.3</ecNumber>
    </recommendedName>
</protein>
<keyword evidence="5" id="KW-0808">Transferase</keyword>
<dbReference type="InterPro" id="IPR036890">
    <property type="entry name" value="HATPase_C_sf"/>
</dbReference>
<evidence type="ECO:0000259" key="12">
    <source>
        <dbReference type="PROSITE" id="PS50109"/>
    </source>
</evidence>
<dbReference type="GO" id="GO:0000155">
    <property type="term" value="F:phosphorelay sensor kinase activity"/>
    <property type="evidence" value="ECO:0007669"/>
    <property type="project" value="InterPro"/>
</dbReference>
<dbReference type="InterPro" id="IPR003594">
    <property type="entry name" value="HATPase_dom"/>
</dbReference>
<dbReference type="Gene3D" id="3.30.565.10">
    <property type="entry name" value="Histidine kinase-like ATPase, C-terminal domain"/>
    <property type="match status" value="1"/>
</dbReference>
<comment type="subcellular location">
    <subcellularLocation>
        <location evidence="2">Cell membrane</location>
    </subcellularLocation>
</comment>
<dbReference type="InterPro" id="IPR036097">
    <property type="entry name" value="HisK_dim/P_sf"/>
</dbReference>
<dbReference type="FunFam" id="3.30.565.10:FF:000006">
    <property type="entry name" value="Sensor histidine kinase WalK"/>
    <property type="match status" value="1"/>
</dbReference>
<evidence type="ECO:0000256" key="5">
    <source>
        <dbReference type="ARBA" id="ARBA00022679"/>
    </source>
</evidence>
<keyword evidence="6 11" id="KW-0812">Transmembrane</keyword>
<dbReference type="InterPro" id="IPR005467">
    <property type="entry name" value="His_kinase_dom"/>
</dbReference>
<dbReference type="OrthoDB" id="9808408at2"/>
<dbReference type="EC" id="2.7.13.3" evidence="3"/>
<keyword evidence="7 14" id="KW-0418">Kinase</keyword>
<name>A0A561VLJ3_ACTTI</name>
<dbReference type="Proteomes" id="UP000320239">
    <property type="component" value="Unassembled WGS sequence"/>
</dbReference>
<comment type="catalytic activity">
    <reaction evidence="1">
        <text>ATP + protein L-histidine = ADP + protein N-phospho-L-histidine.</text>
        <dbReference type="EC" id="2.7.13.3"/>
    </reaction>
</comment>
<evidence type="ECO:0000256" key="4">
    <source>
        <dbReference type="ARBA" id="ARBA00022553"/>
    </source>
</evidence>
<evidence type="ECO:0000313" key="14">
    <source>
        <dbReference type="EMBL" id="TWG12479.1"/>
    </source>
</evidence>
<dbReference type="InterPro" id="IPR003660">
    <property type="entry name" value="HAMP_dom"/>
</dbReference>
<dbReference type="PROSITE" id="PS50109">
    <property type="entry name" value="HIS_KIN"/>
    <property type="match status" value="1"/>
</dbReference>
<dbReference type="SMART" id="SM00387">
    <property type="entry name" value="HATPase_c"/>
    <property type="match status" value="1"/>
</dbReference>
<dbReference type="InterPro" id="IPR004358">
    <property type="entry name" value="Sig_transdc_His_kin-like_C"/>
</dbReference>
<evidence type="ECO:0000256" key="3">
    <source>
        <dbReference type="ARBA" id="ARBA00012438"/>
    </source>
</evidence>
<accession>A0A561VLJ3</accession>
<keyword evidence="4" id="KW-0597">Phosphoprotein</keyword>
<keyword evidence="8 11" id="KW-1133">Transmembrane helix</keyword>
<gene>
    <name evidence="14" type="ORF">FHX34_105346</name>
</gene>
<feature type="domain" description="Histidine kinase" evidence="12">
    <location>
        <begin position="286"/>
        <end position="500"/>
    </location>
</feature>
<evidence type="ECO:0000256" key="1">
    <source>
        <dbReference type="ARBA" id="ARBA00000085"/>
    </source>
</evidence>
<evidence type="ECO:0000256" key="6">
    <source>
        <dbReference type="ARBA" id="ARBA00022692"/>
    </source>
</evidence>
<dbReference type="EMBL" id="VIWY01000005">
    <property type="protein sequence ID" value="TWG12479.1"/>
    <property type="molecule type" value="Genomic_DNA"/>
</dbReference>
<dbReference type="Pfam" id="PF05227">
    <property type="entry name" value="CHASE3"/>
    <property type="match status" value="1"/>
</dbReference>
<organism evidence="14 15">
    <name type="scientific">Actinoplanes teichomyceticus</name>
    <dbReference type="NCBI Taxonomy" id="1867"/>
    <lineage>
        <taxon>Bacteria</taxon>
        <taxon>Bacillati</taxon>
        <taxon>Actinomycetota</taxon>
        <taxon>Actinomycetes</taxon>
        <taxon>Micromonosporales</taxon>
        <taxon>Micromonosporaceae</taxon>
        <taxon>Actinoplanes</taxon>
    </lineage>
</organism>
<dbReference type="CDD" id="cd00082">
    <property type="entry name" value="HisKA"/>
    <property type="match status" value="1"/>
</dbReference>
<dbReference type="SUPFAM" id="SSF158472">
    <property type="entry name" value="HAMP domain-like"/>
    <property type="match status" value="1"/>
</dbReference>
<reference evidence="14 15" key="1">
    <citation type="submission" date="2019-06" db="EMBL/GenBank/DDBJ databases">
        <title>Sequencing the genomes of 1000 actinobacteria strains.</title>
        <authorList>
            <person name="Klenk H.-P."/>
        </authorList>
    </citation>
    <scope>NUCLEOTIDE SEQUENCE [LARGE SCALE GENOMIC DNA]</scope>
    <source>
        <strain evidence="14 15">DSM 43866</strain>
    </source>
</reference>